<keyword evidence="10" id="KW-1185">Reference proteome</keyword>
<feature type="transmembrane region" description="Helical" evidence="7">
    <location>
        <begin position="149"/>
        <end position="170"/>
    </location>
</feature>
<dbReference type="InterPro" id="IPR005829">
    <property type="entry name" value="Sugar_transporter_CS"/>
</dbReference>
<dbReference type="RefSeq" id="WP_265383877.1">
    <property type="nucleotide sequence ID" value="NZ_CP110615.1"/>
</dbReference>
<dbReference type="PANTHER" id="PTHR23517">
    <property type="entry name" value="RESISTANCE PROTEIN MDTM, PUTATIVE-RELATED-RELATED"/>
    <property type="match status" value="1"/>
</dbReference>
<dbReference type="Pfam" id="PF07690">
    <property type="entry name" value="MFS_1"/>
    <property type="match status" value="1"/>
</dbReference>
<dbReference type="InterPro" id="IPR036259">
    <property type="entry name" value="MFS_trans_sf"/>
</dbReference>
<evidence type="ECO:0000256" key="2">
    <source>
        <dbReference type="ARBA" id="ARBA00022448"/>
    </source>
</evidence>
<keyword evidence="3" id="KW-1003">Cell membrane</keyword>
<keyword evidence="5 7" id="KW-1133">Transmembrane helix</keyword>
<feature type="domain" description="Major facilitator superfamily (MFS) profile" evidence="8">
    <location>
        <begin position="20"/>
        <end position="411"/>
    </location>
</feature>
<keyword evidence="6 7" id="KW-0472">Membrane</keyword>
<comment type="subcellular location">
    <subcellularLocation>
        <location evidence="1">Cell membrane</location>
        <topology evidence="1">Multi-pass membrane protein</topology>
    </subcellularLocation>
</comment>
<sequence length="425" mass="42849">MSDTVTGATVHARSRQGVAPWWWPALVMFTVGYGANQFVPLLAVYRRTLGLSDAQATAIFGVYALGLIPGLLLAGPASDRYGRRPLMLAFAALSLLATGVLITGQWGPTGLYAGRLLTGVVSGGAFSVGTAWVKELSIGAAPGAGARRGALALTAGFAAGPLVGGLLAQWAPGPQLVPYLIHLLLAAAALALLPRAPETVTTRAGSDRDLTPQRRLLASSARTRRFTRVVVPLGPWVFGSVTLVFTTLPAHATGPVAGLTVAFPGVLAAVALAAGIAAQPLAHRLQNAAVTRGTADASAVALAVITAGCLAAAAATASPSVGAATGAAVLLGAGYGMAIICGLREVEHLAPAHELGGLVAIFYSLAYSGLALPYLLALTGPHLGYPAGLLLLALAAALTTLVVTVQGRRHPATPSTPRPNTPPGT</sequence>
<evidence type="ECO:0000256" key="1">
    <source>
        <dbReference type="ARBA" id="ARBA00004651"/>
    </source>
</evidence>
<feature type="transmembrane region" description="Helical" evidence="7">
    <location>
        <begin position="355"/>
        <end position="377"/>
    </location>
</feature>
<dbReference type="Proteomes" id="UP001164965">
    <property type="component" value="Chromosome"/>
</dbReference>
<feature type="transmembrane region" description="Helical" evidence="7">
    <location>
        <begin position="21"/>
        <end position="44"/>
    </location>
</feature>
<gene>
    <name evidence="9" type="ORF">RHODO2019_04835</name>
</gene>
<accession>A0ABY6P2L2</accession>
<proteinExistence type="predicted"/>
<keyword evidence="4 7" id="KW-0812">Transmembrane</keyword>
<feature type="transmembrane region" description="Helical" evidence="7">
    <location>
        <begin position="383"/>
        <end position="405"/>
    </location>
</feature>
<dbReference type="PANTHER" id="PTHR23517:SF3">
    <property type="entry name" value="INTEGRAL MEMBRANE TRANSPORT PROTEIN"/>
    <property type="match status" value="1"/>
</dbReference>
<evidence type="ECO:0000313" key="10">
    <source>
        <dbReference type="Proteomes" id="UP001164965"/>
    </source>
</evidence>
<feature type="transmembrane region" description="Helical" evidence="7">
    <location>
        <begin position="256"/>
        <end position="278"/>
    </location>
</feature>
<feature type="transmembrane region" description="Helical" evidence="7">
    <location>
        <begin position="56"/>
        <end position="74"/>
    </location>
</feature>
<feature type="transmembrane region" description="Helical" evidence="7">
    <location>
        <begin position="299"/>
        <end position="317"/>
    </location>
</feature>
<dbReference type="Gene3D" id="1.20.1250.20">
    <property type="entry name" value="MFS general substrate transporter like domains"/>
    <property type="match status" value="1"/>
</dbReference>
<evidence type="ECO:0000256" key="3">
    <source>
        <dbReference type="ARBA" id="ARBA00022475"/>
    </source>
</evidence>
<dbReference type="SUPFAM" id="SSF103473">
    <property type="entry name" value="MFS general substrate transporter"/>
    <property type="match status" value="1"/>
</dbReference>
<dbReference type="PROSITE" id="PS50850">
    <property type="entry name" value="MFS"/>
    <property type="match status" value="1"/>
</dbReference>
<feature type="transmembrane region" description="Helical" evidence="7">
    <location>
        <begin position="323"/>
        <end position="343"/>
    </location>
</feature>
<organism evidence="9 10">
    <name type="scientific">Rhodococcus antarcticus</name>
    <dbReference type="NCBI Taxonomy" id="2987751"/>
    <lineage>
        <taxon>Bacteria</taxon>
        <taxon>Bacillati</taxon>
        <taxon>Actinomycetota</taxon>
        <taxon>Actinomycetes</taxon>
        <taxon>Mycobacteriales</taxon>
        <taxon>Nocardiaceae</taxon>
        <taxon>Rhodococcus</taxon>
    </lineage>
</organism>
<dbReference type="InterPro" id="IPR050171">
    <property type="entry name" value="MFS_Transporters"/>
</dbReference>
<feature type="transmembrane region" description="Helical" evidence="7">
    <location>
        <begin position="86"/>
        <end position="106"/>
    </location>
</feature>
<evidence type="ECO:0000313" key="9">
    <source>
        <dbReference type="EMBL" id="UZJ25773.1"/>
    </source>
</evidence>
<evidence type="ECO:0000256" key="5">
    <source>
        <dbReference type="ARBA" id="ARBA00022989"/>
    </source>
</evidence>
<name>A0ABY6P2L2_9NOCA</name>
<feature type="transmembrane region" description="Helical" evidence="7">
    <location>
        <begin position="112"/>
        <end position="133"/>
    </location>
</feature>
<dbReference type="EMBL" id="CP110615">
    <property type="protein sequence ID" value="UZJ25773.1"/>
    <property type="molecule type" value="Genomic_DNA"/>
</dbReference>
<dbReference type="PROSITE" id="PS00216">
    <property type="entry name" value="SUGAR_TRANSPORT_1"/>
    <property type="match status" value="1"/>
</dbReference>
<protein>
    <submittedName>
        <fullName evidence="9">MFS transporter</fullName>
    </submittedName>
</protein>
<evidence type="ECO:0000256" key="7">
    <source>
        <dbReference type="SAM" id="Phobius"/>
    </source>
</evidence>
<evidence type="ECO:0000256" key="4">
    <source>
        <dbReference type="ARBA" id="ARBA00022692"/>
    </source>
</evidence>
<evidence type="ECO:0000256" key="6">
    <source>
        <dbReference type="ARBA" id="ARBA00023136"/>
    </source>
</evidence>
<dbReference type="InterPro" id="IPR020846">
    <property type="entry name" value="MFS_dom"/>
</dbReference>
<dbReference type="InterPro" id="IPR011701">
    <property type="entry name" value="MFS"/>
</dbReference>
<feature type="transmembrane region" description="Helical" evidence="7">
    <location>
        <begin position="176"/>
        <end position="193"/>
    </location>
</feature>
<feature type="transmembrane region" description="Helical" evidence="7">
    <location>
        <begin position="229"/>
        <end position="250"/>
    </location>
</feature>
<evidence type="ECO:0000259" key="8">
    <source>
        <dbReference type="PROSITE" id="PS50850"/>
    </source>
</evidence>
<keyword evidence="2" id="KW-0813">Transport</keyword>
<reference evidence="9" key="1">
    <citation type="submission" date="2022-10" db="EMBL/GenBank/DDBJ databases">
        <title>Rhodococcus sp.75.</title>
        <authorList>
            <person name="Sun M."/>
        </authorList>
    </citation>
    <scope>NUCLEOTIDE SEQUENCE</scope>
    <source>
        <strain evidence="9">75</strain>
    </source>
</reference>